<feature type="transmembrane region" description="Helical" evidence="6">
    <location>
        <begin position="282"/>
        <end position="305"/>
    </location>
</feature>
<name>A0A1W1W142_9FIRM</name>
<feature type="transmembrane region" description="Helical" evidence="6">
    <location>
        <begin position="153"/>
        <end position="172"/>
    </location>
</feature>
<feature type="transmembrane region" description="Helical" evidence="6">
    <location>
        <begin position="90"/>
        <end position="112"/>
    </location>
</feature>
<feature type="transmembrane region" description="Helical" evidence="6">
    <location>
        <begin position="395"/>
        <end position="417"/>
    </location>
</feature>
<organism evidence="7 8">
    <name type="scientific">Thermanaeromonas toyohensis ToBE</name>
    <dbReference type="NCBI Taxonomy" id="698762"/>
    <lineage>
        <taxon>Bacteria</taxon>
        <taxon>Bacillati</taxon>
        <taxon>Bacillota</taxon>
        <taxon>Clostridia</taxon>
        <taxon>Neomoorellales</taxon>
        <taxon>Neomoorellaceae</taxon>
        <taxon>Thermanaeromonas</taxon>
    </lineage>
</organism>
<dbReference type="PIRSF" id="PIRSF006060">
    <property type="entry name" value="AA_transporter"/>
    <property type="match status" value="1"/>
</dbReference>
<dbReference type="STRING" id="698762.SAMN00808754_2864"/>
<evidence type="ECO:0000256" key="3">
    <source>
        <dbReference type="ARBA" id="ARBA00022692"/>
    </source>
</evidence>
<evidence type="ECO:0000256" key="2">
    <source>
        <dbReference type="ARBA" id="ARBA00022475"/>
    </source>
</evidence>
<feature type="transmembrane region" description="Helical" evidence="6">
    <location>
        <begin position="53"/>
        <end position="78"/>
    </location>
</feature>
<protein>
    <submittedName>
        <fullName evidence="7">Amino acid transporter</fullName>
    </submittedName>
</protein>
<dbReference type="OrthoDB" id="9810109at2"/>
<dbReference type="PANTHER" id="PTHR42770:SF7">
    <property type="entry name" value="MEMBRANE PROTEIN"/>
    <property type="match status" value="1"/>
</dbReference>
<feature type="transmembrane region" description="Helical" evidence="6">
    <location>
        <begin position="500"/>
        <end position="521"/>
    </location>
</feature>
<evidence type="ECO:0000256" key="4">
    <source>
        <dbReference type="ARBA" id="ARBA00022989"/>
    </source>
</evidence>
<dbReference type="Gene3D" id="1.20.1740.10">
    <property type="entry name" value="Amino acid/polyamine transporter I"/>
    <property type="match status" value="1"/>
</dbReference>
<comment type="subcellular location">
    <subcellularLocation>
        <location evidence="1">Cell membrane</location>
        <topology evidence="1">Multi-pass membrane protein</topology>
    </subcellularLocation>
</comment>
<feature type="transmembrane region" description="Helical" evidence="6">
    <location>
        <begin position="468"/>
        <end position="488"/>
    </location>
</feature>
<keyword evidence="5 6" id="KW-0472">Membrane</keyword>
<evidence type="ECO:0000256" key="5">
    <source>
        <dbReference type="ARBA" id="ARBA00023136"/>
    </source>
</evidence>
<dbReference type="Proteomes" id="UP000192569">
    <property type="component" value="Chromosome I"/>
</dbReference>
<evidence type="ECO:0000313" key="7">
    <source>
        <dbReference type="EMBL" id="SMB99352.1"/>
    </source>
</evidence>
<keyword evidence="8" id="KW-1185">Reference proteome</keyword>
<dbReference type="AlphaFoldDB" id="A0A1W1W142"/>
<dbReference type="EMBL" id="LT838272">
    <property type="protein sequence ID" value="SMB99352.1"/>
    <property type="molecule type" value="Genomic_DNA"/>
</dbReference>
<evidence type="ECO:0000256" key="1">
    <source>
        <dbReference type="ARBA" id="ARBA00004651"/>
    </source>
</evidence>
<keyword evidence="4 6" id="KW-1133">Transmembrane helix</keyword>
<gene>
    <name evidence="7" type="ORF">SAMN00808754_2864</name>
</gene>
<feature type="transmembrane region" description="Helical" evidence="6">
    <location>
        <begin position="429"/>
        <end position="447"/>
    </location>
</feature>
<dbReference type="InterPro" id="IPR050367">
    <property type="entry name" value="APC_superfamily"/>
</dbReference>
<proteinExistence type="predicted"/>
<dbReference type="GO" id="GO:0022857">
    <property type="term" value="F:transmembrane transporter activity"/>
    <property type="evidence" value="ECO:0007669"/>
    <property type="project" value="InterPro"/>
</dbReference>
<evidence type="ECO:0000256" key="6">
    <source>
        <dbReference type="SAM" id="Phobius"/>
    </source>
</evidence>
<feature type="transmembrane region" description="Helical" evidence="6">
    <location>
        <begin position="244"/>
        <end position="262"/>
    </location>
</feature>
<dbReference type="InterPro" id="IPR002293">
    <property type="entry name" value="AA/rel_permease1"/>
</dbReference>
<feature type="transmembrane region" description="Helical" evidence="6">
    <location>
        <begin position="345"/>
        <end position="374"/>
    </location>
</feature>
<accession>A0A1W1W142</accession>
<dbReference type="PANTHER" id="PTHR42770">
    <property type="entry name" value="AMINO ACID TRANSPORTER-RELATED"/>
    <property type="match status" value="1"/>
</dbReference>
<reference evidence="7 8" key="1">
    <citation type="submission" date="2017-04" db="EMBL/GenBank/DDBJ databases">
        <authorList>
            <person name="Afonso C.L."/>
            <person name="Miller P.J."/>
            <person name="Scott M.A."/>
            <person name="Spackman E."/>
            <person name="Goraichik I."/>
            <person name="Dimitrov K.M."/>
            <person name="Suarez D.L."/>
            <person name="Swayne D.E."/>
        </authorList>
    </citation>
    <scope>NUCLEOTIDE SEQUENCE [LARGE SCALE GENOMIC DNA]</scope>
    <source>
        <strain evidence="7 8">ToBE</strain>
    </source>
</reference>
<keyword evidence="3 6" id="KW-0812">Transmembrane</keyword>
<dbReference type="Pfam" id="PF13520">
    <property type="entry name" value="AA_permease_2"/>
    <property type="match status" value="1"/>
</dbReference>
<keyword evidence="2" id="KW-1003">Cell membrane</keyword>
<evidence type="ECO:0000313" key="8">
    <source>
        <dbReference type="Proteomes" id="UP000192569"/>
    </source>
</evidence>
<feature type="transmembrane region" description="Helical" evidence="6">
    <location>
        <begin position="181"/>
        <end position="199"/>
    </location>
</feature>
<feature type="transmembrane region" description="Helical" evidence="6">
    <location>
        <begin position="24"/>
        <end position="47"/>
    </location>
</feature>
<sequence length="539" mass="60258">MAETTVFVRKASGLVRAWSLFDGFIYAFFSVNLITLGLYIFAFAPFFPEAHLIPAIIISSLFIIAEIVVYSMLISVMPRAGGDYVWQSRVLGGGLGFVLSMTGWVFILWHWVPVYGNILSYEVLSPLSLWLASWTQNKAFIDLALWFIDKNGLFFSSLIVIVLAFVFVGLGMKTYARIQKFCFYVGMGGLLISIIMLLSADKAAFINNFNSFAASMFQADANLYQKILEQAKSAGYTPVAWNQMSLVASLPLIPLVLFWNLWPNWGATLYGEVQGATEFKRNFWSMMGGLLVAVILALLLLVLFAKTFGWEFYLAVNNVFFGGESLLPIFPYPGLFIALLSSNPLWQLIILLSLSMWFFGWCGTVFLSSTRVIFAAAFDRVLPEWVAHVSPRTRVPFNALLLMAIPATIISILYSYLPGFSTYTLDTTVVIAITYLGTTIAGILLPYKDKALFASSPVSRYKVGTVPVISIAGVIFAAFLAWNIYKWATDSTYGVNNPVSAIYMLILYLIAITIYVVSKWLRRKQGIDLEMVYRNIPVE</sequence>
<dbReference type="GO" id="GO:0005886">
    <property type="term" value="C:plasma membrane"/>
    <property type="evidence" value="ECO:0007669"/>
    <property type="project" value="UniProtKB-SubCell"/>
</dbReference>
<dbReference type="RefSeq" id="WP_084666550.1">
    <property type="nucleotide sequence ID" value="NZ_LT838272.1"/>
</dbReference>